<dbReference type="InterPro" id="IPR011990">
    <property type="entry name" value="TPR-like_helical_dom_sf"/>
</dbReference>
<name>A0ABR2J1J0_9EUKA</name>
<dbReference type="Proteomes" id="UP001470230">
    <property type="component" value="Unassembled WGS sequence"/>
</dbReference>
<evidence type="ECO:0000313" key="3">
    <source>
        <dbReference type="Proteomes" id="UP001470230"/>
    </source>
</evidence>
<dbReference type="PANTHER" id="PTHR11102">
    <property type="entry name" value="SEL-1-LIKE PROTEIN"/>
    <property type="match status" value="1"/>
</dbReference>
<dbReference type="PANTHER" id="PTHR11102:SF160">
    <property type="entry name" value="ERAD-ASSOCIATED E3 UBIQUITIN-PROTEIN LIGASE COMPONENT HRD3"/>
    <property type="match status" value="1"/>
</dbReference>
<keyword evidence="3" id="KW-1185">Reference proteome</keyword>
<dbReference type="Gene3D" id="1.25.40.10">
    <property type="entry name" value="Tetratricopeptide repeat domain"/>
    <property type="match status" value="1"/>
</dbReference>
<dbReference type="SUPFAM" id="SSF81901">
    <property type="entry name" value="HCP-like"/>
    <property type="match status" value="1"/>
</dbReference>
<reference evidence="2 3" key="1">
    <citation type="submission" date="2024-04" db="EMBL/GenBank/DDBJ databases">
        <title>Tritrichomonas musculus Genome.</title>
        <authorList>
            <person name="Alves-Ferreira E."/>
            <person name="Grigg M."/>
            <person name="Lorenzi H."/>
            <person name="Galac M."/>
        </authorList>
    </citation>
    <scope>NUCLEOTIDE SEQUENCE [LARGE SCALE GENOMIC DNA]</scope>
    <source>
        <strain evidence="2 3">EAF2021</strain>
    </source>
</reference>
<comment type="similarity">
    <text evidence="1">Belongs to the sel-1 family.</text>
</comment>
<organism evidence="2 3">
    <name type="scientific">Tritrichomonas musculus</name>
    <dbReference type="NCBI Taxonomy" id="1915356"/>
    <lineage>
        <taxon>Eukaryota</taxon>
        <taxon>Metamonada</taxon>
        <taxon>Parabasalia</taxon>
        <taxon>Tritrichomonadida</taxon>
        <taxon>Tritrichomonadidae</taxon>
        <taxon>Tritrichomonas</taxon>
    </lineage>
</organism>
<evidence type="ECO:0000256" key="1">
    <source>
        <dbReference type="ARBA" id="ARBA00038101"/>
    </source>
</evidence>
<dbReference type="SMART" id="SM00671">
    <property type="entry name" value="SEL1"/>
    <property type="match status" value="1"/>
</dbReference>
<comment type="caution">
    <text evidence="2">The sequence shown here is derived from an EMBL/GenBank/DDBJ whole genome shotgun (WGS) entry which is preliminary data.</text>
</comment>
<proteinExistence type="inferred from homology"/>
<evidence type="ECO:0000313" key="2">
    <source>
        <dbReference type="EMBL" id="KAK8871409.1"/>
    </source>
</evidence>
<gene>
    <name evidence="2" type="ORF">M9Y10_007135</name>
</gene>
<dbReference type="InterPro" id="IPR006597">
    <property type="entry name" value="Sel1-like"/>
</dbReference>
<dbReference type="EMBL" id="JAPFFF010000013">
    <property type="protein sequence ID" value="KAK8871409.1"/>
    <property type="molecule type" value="Genomic_DNA"/>
</dbReference>
<accession>A0ABR2J1J0</accession>
<protein>
    <submittedName>
        <fullName evidence="2">Uncharacterized protein</fullName>
    </submittedName>
</protein>
<sequence length="182" mass="20927">MKYLKFASENGEINAMFCYSMNIANKKSTSEELSDMEKYLKKGVFLKDCKLIGLYGDILCRDTVFPQDKVRSARYYKMCGDLGNSYAMKMYARCLSAGFGVEQNQEESLTYYKKSADSGDQELMVEYATKLRERGEGSYDENEVIKYYKKAIEMGSKSGNVDLREAERYVANKNQKIDENET</sequence>
<dbReference type="InterPro" id="IPR050767">
    <property type="entry name" value="Sel1_AlgK"/>
</dbReference>
<dbReference type="Pfam" id="PF08238">
    <property type="entry name" value="Sel1"/>
    <property type="match status" value="2"/>
</dbReference>